<dbReference type="Gene3D" id="3.30.1120.80">
    <property type="match status" value="1"/>
</dbReference>
<dbReference type="PANTHER" id="PTHR47371:SF3">
    <property type="entry name" value="PHOSPHOGLYCEROL TRANSFERASE I"/>
    <property type="match status" value="1"/>
</dbReference>
<protein>
    <recommendedName>
        <fullName evidence="3">Sulfatase N-terminal domain-containing protein</fullName>
    </recommendedName>
</protein>
<dbReference type="SUPFAM" id="SSF53649">
    <property type="entry name" value="Alkaline phosphatase-like"/>
    <property type="match status" value="1"/>
</dbReference>
<dbReference type="eggNOG" id="COG1368">
    <property type="taxonomic scope" value="Bacteria"/>
</dbReference>
<reference evidence="1 2" key="1">
    <citation type="submission" date="2011-01" db="EMBL/GenBank/DDBJ databases">
        <authorList>
            <person name="Weinstock G."/>
            <person name="Sodergren E."/>
            <person name="Clifton S."/>
            <person name="Fulton L."/>
            <person name="Fulton B."/>
            <person name="Courtney L."/>
            <person name="Fronick C."/>
            <person name="Harrison M."/>
            <person name="Strong C."/>
            <person name="Farmer C."/>
            <person name="Delahaunty K."/>
            <person name="Markovic C."/>
            <person name="Hall O."/>
            <person name="Minx P."/>
            <person name="Tomlinson C."/>
            <person name="Mitreva M."/>
            <person name="Hou S."/>
            <person name="Chen J."/>
            <person name="Wollam A."/>
            <person name="Pepin K.H."/>
            <person name="Johnson M."/>
            <person name="Bhonagiri V."/>
            <person name="Zhang X."/>
            <person name="Suruliraj S."/>
            <person name="Warren W."/>
            <person name="Chinwalla A."/>
            <person name="Mardis E.R."/>
            <person name="Wilson R.K."/>
        </authorList>
    </citation>
    <scope>NUCLEOTIDE SEQUENCE [LARGE SCALE GENOMIC DNA]</scope>
    <source>
        <strain evidence="2">DSM 22608 / JCM 16073 / KCTC 15190 / YIT 12066</strain>
    </source>
</reference>
<sequence>MIADHESRVRGNGSFPLSEFSIPALILGPNIKAYQDERVVSQIDMAPTLLSLSGISGEFPLIGQNLNQERIKERALMQFNQIFGYLKHGKFVTLEPQGKAAFFNVGKHNSLVETKEDKQLLKKAVALENLGPLIYSQGYMLDSCINP</sequence>
<accession>E8LLP0</accession>
<dbReference type="InterPro" id="IPR050448">
    <property type="entry name" value="OpgB/LTA_synthase_biosynth"/>
</dbReference>
<dbReference type="AlphaFoldDB" id="E8LLP0"/>
<dbReference type="EMBL" id="AEVO01000111">
    <property type="protein sequence ID" value="EFY06547.1"/>
    <property type="molecule type" value="Genomic_DNA"/>
</dbReference>
<evidence type="ECO:0000313" key="2">
    <source>
        <dbReference type="Proteomes" id="UP000018458"/>
    </source>
</evidence>
<proteinExistence type="predicted"/>
<comment type="caution">
    <text evidence="1">The sequence shown here is derived from an EMBL/GenBank/DDBJ whole genome shotgun (WGS) entry which is preliminary data.</text>
</comment>
<keyword evidence="2" id="KW-1185">Reference proteome</keyword>
<evidence type="ECO:0000313" key="1">
    <source>
        <dbReference type="EMBL" id="EFY06547.1"/>
    </source>
</evidence>
<name>E8LLP0_SUCHY</name>
<dbReference type="Proteomes" id="UP000018458">
    <property type="component" value="Unassembled WGS sequence"/>
</dbReference>
<evidence type="ECO:0008006" key="3">
    <source>
        <dbReference type="Google" id="ProtNLM"/>
    </source>
</evidence>
<organism evidence="1 2">
    <name type="scientific">Succinatimonas hippei (strain DSM 22608 / JCM 16073 / KCTC 15190 / YIT 12066)</name>
    <dbReference type="NCBI Taxonomy" id="762983"/>
    <lineage>
        <taxon>Bacteria</taxon>
        <taxon>Pseudomonadati</taxon>
        <taxon>Pseudomonadota</taxon>
        <taxon>Gammaproteobacteria</taxon>
        <taxon>Aeromonadales</taxon>
        <taxon>Succinivibrionaceae</taxon>
        <taxon>Succinatimonas</taxon>
    </lineage>
</organism>
<dbReference type="HOGENOM" id="CLU_1767074_0_0_6"/>
<dbReference type="PANTHER" id="PTHR47371">
    <property type="entry name" value="LIPOTEICHOIC ACID SYNTHASE"/>
    <property type="match status" value="1"/>
</dbReference>
<dbReference type="InterPro" id="IPR017850">
    <property type="entry name" value="Alkaline_phosphatase_core_sf"/>
</dbReference>
<gene>
    <name evidence="1" type="ORF">HMPREF9444_01638</name>
</gene>
<dbReference type="STRING" id="762983.HMPREF9444_01638"/>
<dbReference type="Gene3D" id="3.40.720.10">
    <property type="entry name" value="Alkaline Phosphatase, subunit A"/>
    <property type="match status" value="1"/>
</dbReference>